<accession>A0AAV5SWH8</accession>
<dbReference type="EMBL" id="BTSX01000003">
    <property type="protein sequence ID" value="GMS87702.1"/>
    <property type="molecule type" value="Genomic_DNA"/>
</dbReference>
<reference evidence="2" key="1">
    <citation type="submission" date="2023-10" db="EMBL/GenBank/DDBJ databases">
        <title>Genome assembly of Pristionchus species.</title>
        <authorList>
            <person name="Yoshida K."/>
            <person name="Sommer R.J."/>
        </authorList>
    </citation>
    <scope>NUCLEOTIDE SEQUENCE</scope>
    <source>
        <strain evidence="2">RS0144</strain>
    </source>
</reference>
<evidence type="ECO:0000313" key="2">
    <source>
        <dbReference type="EMBL" id="GMS87702.1"/>
    </source>
</evidence>
<evidence type="ECO:0000313" key="3">
    <source>
        <dbReference type="Proteomes" id="UP001432027"/>
    </source>
</evidence>
<dbReference type="Proteomes" id="UP001432027">
    <property type="component" value="Unassembled WGS sequence"/>
</dbReference>
<gene>
    <name evidence="2" type="ORF">PENTCL1PPCAC_9877</name>
</gene>
<comment type="caution">
    <text evidence="2">The sequence shown here is derived from an EMBL/GenBank/DDBJ whole genome shotgun (WGS) entry which is preliminary data.</text>
</comment>
<dbReference type="AlphaFoldDB" id="A0AAV5SWH8"/>
<feature type="region of interest" description="Disordered" evidence="1">
    <location>
        <begin position="85"/>
        <end position="109"/>
    </location>
</feature>
<feature type="non-terminal residue" evidence="2">
    <location>
        <position position="1"/>
    </location>
</feature>
<organism evidence="2 3">
    <name type="scientific">Pristionchus entomophagus</name>
    <dbReference type="NCBI Taxonomy" id="358040"/>
    <lineage>
        <taxon>Eukaryota</taxon>
        <taxon>Metazoa</taxon>
        <taxon>Ecdysozoa</taxon>
        <taxon>Nematoda</taxon>
        <taxon>Chromadorea</taxon>
        <taxon>Rhabditida</taxon>
        <taxon>Rhabditina</taxon>
        <taxon>Diplogasteromorpha</taxon>
        <taxon>Diplogasteroidea</taxon>
        <taxon>Neodiplogasteridae</taxon>
        <taxon>Pristionchus</taxon>
    </lineage>
</organism>
<protein>
    <submittedName>
        <fullName evidence="2">Uncharacterized protein</fullName>
    </submittedName>
</protein>
<name>A0AAV5SWH8_9BILA</name>
<sequence>PARRAAQRPIDHQPLTVHKIVPIQPKIVPQSPTLTPSPATYSNQGCTTPQPAGVKYCNVVFPQIGGFAELIQFFPVSNSDSSSATEEHLFSMTSDDEDELSTPSSHISSRSLSRKSSRYTLSIYSSSSSSECSKYFDAVDLDDVSVEKMFQKDDVSCYLRRFRPVEERQNIFSVPEDDVNPLLFVSVWRSQSDICALSNNEIDNYVVNHMQLNFTAKHIAVC</sequence>
<keyword evidence="3" id="KW-1185">Reference proteome</keyword>
<proteinExistence type="predicted"/>
<evidence type="ECO:0000256" key="1">
    <source>
        <dbReference type="SAM" id="MobiDB-lite"/>
    </source>
</evidence>